<dbReference type="PANTHER" id="PTHR41386:SF1">
    <property type="entry name" value="MEMBRANE PROTEIN"/>
    <property type="match status" value="1"/>
</dbReference>
<evidence type="ECO:0000256" key="1">
    <source>
        <dbReference type="SAM" id="Phobius"/>
    </source>
</evidence>
<sequence>MNSDERMSDLSLRLLGCAYDELDRAEQRVIRSIAERSPTSQSIGEADDGATRPSFGERLADRVAAVGGSWRFIIAFSCVLFVWMLINSKALDRLGLAFDPYPFIFLNLMLSMLAAVQAPVIMMSQNRQAAKDRLTEKLDYEINLRAELEIMRLHEKIDQMRIAELMDKVDALAERLDTHLRGVGRS</sequence>
<dbReference type="Pfam" id="PF06210">
    <property type="entry name" value="DUF1003"/>
    <property type="match status" value="1"/>
</dbReference>
<proteinExistence type="predicted"/>
<dbReference type="Proteomes" id="UP000058599">
    <property type="component" value="Chromosome"/>
</dbReference>
<evidence type="ECO:0000313" key="3">
    <source>
        <dbReference type="Proteomes" id="UP000058599"/>
    </source>
</evidence>
<gene>
    <name evidence="2" type="ORF">SGRAN_2079</name>
</gene>
<dbReference type="InterPro" id="IPR010406">
    <property type="entry name" value="DUF1003"/>
</dbReference>
<dbReference type="AlphaFoldDB" id="A0AA86L2U0"/>
<name>A0AA86L2U0_9SPHN</name>
<dbReference type="EMBL" id="CP012199">
    <property type="protein sequence ID" value="AMG74454.1"/>
    <property type="molecule type" value="Genomic_DNA"/>
</dbReference>
<keyword evidence="1" id="KW-1133">Transmembrane helix</keyword>
<keyword evidence="1" id="KW-0472">Membrane</keyword>
<reference evidence="2 3" key="1">
    <citation type="journal article" date="2016" name="BMC Genomics">
        <title>Genomic analysis of the nitrate-respiring Sphingopyxis granuli (formerly Sphingomonas macrogoltabida) strain TFA.</title>
        <authorList>
            <person name="Garcia-Romero I."/>
            <person name="Perez-Pulido A.J."/>
            <person name="Gonzalez-Flores Y.E."/>
            <person name="Reyes-Ramirez F."/>
            <person name="Santero E."/>
            <person name="Floriano B."/>
        </authorList>
    </citation>
    <scope>NUCLEOTIDE SEQUENCE [LARGE SCALE GENOMIC DNA]</scope>
    <source>
        <strain evidence="2 3">TFA</strain>
    </source>
</reference>
<dbReference type="KEGG" id="sgi:SGRAN_2079"/>
<feature type="transmembrane region" description="Helical" evidence="1">
    <location>
        <begin position="68"/>
        <end position="86"/>
    </location>
</feature>
<accession>A0AA86L2U0</accession>
<keyword evidence="3" id="KW-1185">Reference proteome</keyword>
<evidence type="ECO:0000313" key="2">
    <source>
        <dbReference type="EMBL" id="AMG74454.1"/>
    </source>
</evidence>
<keyword evidence="1" id="KW-0812">Transmembrane</keyword>
<feature type="transmembrane region" description="Helical" evidence="1">
    <location>
        <begin position="101"/>
        <end position="123"/>
    </location>
</feature>
<dbReference type="PANTHER" id="PTHR41386">
    <property type="entry name" value="INTEGRAL MEMBRANE PROTEIN-RELATED"/>
    <property type="match status" value="1"/>
</dbReference>
<protein>
    <submittedName>
        <fullName evidence="2">Cyclic nucleotide-binding protein</fullName>
    </submittedName>
</protein>
<organism evidence="2 3">
    <name type="scientific">Sphingopyxis granuli</name>
    <dbReference type="NCBI Taxonomy" id="267128"/>
    <lineage>
        <taxon>Bacteria</taxon>
        <taxon>Pseudomonadati</taxon>
        <taxon>Pseudomonadota</taxon>
        <taxon>Alphaproteobacteria</taxon>
        <taxon>Sphingomonadales</taxon>
        <taxon>Sphingomonadaceae</taxon>
        <taxon>Sphingopyxis</taxon>
    </lineage>
</organism>